<gene>
    <name evidence="3" type="ORF">BN580_00286</name>
    <name evidence="4" type="ORF">MR241_04035</name>
</gene>
<evidence type="ECO:0000313" key="4">
    <source>
        <dbReference type="EMBL" id="MCI5755445.1"/>
    </source>
</evidence>
<dbReference type="Proteomes" id="UP000017938">
    <property type="component" value="Unassembled WGS sequence"/>
</dbReference>
<accession>R6TUI3</accession>
<feature type="domain" description="HTH cro/C1-type" evidence="2">
    <location>
        <begin position="13"/>
        <end position="67"/>
    </location>
</feature>
<dbReference type="SMART" id="SM00530">
    <property type="entry name" value="HTH_XRE"/>
    <property type="match status" value="1"/>
</dbReference>
<dbReference type="Proteomes" id="UP001139365">
    <property type="component" value="Unassembled WGS sequence"/>
</dbReference>
<dbReference type="GO" id="GO:0003677">
    <property type="term" value="F:DNA binding"/>
    <property type="evidence" value="ECO:0007669"/>
    <property type="project" value="UniProtKB-KW"/>
</dbReference>
<evidence type="ECO:0000259" key="2">
    <source>
        <dbReference type="PROSITE" id="PS50943"/>
    </source>
</evidence>
<reference evidence="3" key="1">
    <citation type="submission" date="2012-11" db="EMBL/GenBank/DDBJ databases">
        <title>Dependencies among metagenomic species, viruses, plasmids and units of genetic variation.</title>
        <authorList>
            <person name="Nielsen H.B."/>
            <person name="Almeida M."/>
            <person name="Juncker A.S."/>
            <person name="Rasmussen S."/>
            <person name="Li J."/>
            <person name="Sunagawa S."/>
            <person name="Plichta D."/>
            <person name="Gautier L."/>
            <person name="Le Chatelier E."/>
            <person name="Peletier E."/>
            <person name="Bonde I."/>
            <person name="Nielsen T."/>
            <person name="Manichanh C."/>
            <person name="Arumugam M."/>
            <person name="Batto J."/>
            <person name="Santos M.B.Q.D."/>
            <person name="Blom N."/>
            <person name="Borruel N."/>
            <person name="Burgdorf K.S."/>
            <person name="Boumezbeur F."/>
            <person name="Casellas F."/>
            <person name="Dore J."/>
            <person name="Guarner F."/>
            <person name="Hansen T."/>
            <person name="Hildebrand F."/>
            <person name="Kaas R.S."/>
            <person name="Kennedy S."/>
            <person name="Kristiansen K."/>
            <person name="Kultima J.R."/>
            <person name="Leonard P."/>
            <person name="Levenez F."/>
            <person name="Lund O."/>
            <person name="Moumen B."/>
            <person name="Le Paslier D."/>
            <person name="Pons N."/>
            <person name="Pedersen O."/>
            <person name="Prifti E."/>
            <person name="Qin J."/>
            <person name="Raes J."/>
            <person name="Tap J."/>
            <person name="Tims S."/>
            <person name="Ussery D.W."/>
            <person name="Yamada T."/>
            <person name="MetaHit consortium"/>
            <person name="Renault P."/>
            <person name="Sicheritz-Ponten T."/>
            <person name="Bork P."/>
            <person name="Wang J."/>
            <person name="Brunak S."/>
            <person name="Ehrlich S.D."/>
        </authorList>
    </citation>
    <scope>NUCLEOTIDE SEQUENCE [LARGE SCALE GENOMIC DNA]</scope>
</reference>
<evidence type="ECO:0000313" key="3">
    <source>
        <dbReference type="EMBL" id="CDC77093.1"/>
    </source>
</evidence>
<dbReference type="CDD" id="cd00093">
    <property type="entry name" value="HTH_XRE"/>
    <property type="match status" value="1"/>
</dbReference>
<dbReference type="PROSITE" id="PS50943">
    <property type="entry name" value="HTH_CROC1"/>
    <property type="match status" value="1"/>
</dbReference>
<reference evidence="4 6" key="2">
    <citation type="submission" date="2022-03" db="EMBL/GenBank/DDBJ databases">
        <title>Metagenome-assembled genomes from swine fecal metagenomes.</title>
        <authorList>
            <person name="Holman D.B."/>
            <person name="Kommadath A."/>
        </authorList>
    </citation>
    <scope>NUCLEOTIDE SEQUENCE [LARGE SCALE GENOMIC DNA]</scope>
    <source>
        <strain evidence="4">SUG147</strain>
    </source>
</reference>
<dbReference type="InterPro" id="IPR010982">
    <property type="entry name" value="Lambda_DNA-bd_dom_sf"/>
</dbReference>
<dbReference type="EMBL" id="CBFW010000418">
    <property type="protein sequence ID" value="CDC77093.1"/>
    <property type="molecule type" value="Genomic_DNA"/>
</dbReference>
<name>R6TUI3_9BACT</name>
<dbReference type="InterPro" id="IPR001387">
    <property type="entry name" value="Cro/C1-type_HTH"/>
</dbReference>
<dbReference type="EMBL" id="JALEMU010000065">
    <property type="protein sequence ID" value="MCI5755445.1"/>
    <property type="molecule type" value="Genomic_DNA"/>
</dbReference>
<dbReference type="PANTHER" id="PTHR46558">
    <property type="entry name" value="TRACRIPTIONAL REGULATORY PROTEIN-RELATED-RELATED"/>
    <property type="match status" value="1"/>
</dbReference>
<protein>
    <submittedName>
        <fullName evidence="4">Helix-turn-helix domain-containing protein</fullName>
    </submittedName>
    <submittedName>
        <fullName evidence="3">Predicted transcriptional regulators</fullName>
    </submittedName>
</protein>
<proteinExistence type="predicted"/>
<sequence length="75" mass="8468">MKTAADKTGLIGLKLIRKKKKLSQLRVAMDLNISREALSYYENGKRSPDIGMLRLLSDYFNVSIDYLINGKEFGG</sequence>
<dbReference type="Pfam" id="PF01381">
    <property type="entry name" value="HTH_3"/>
    <property type="match status" value="1"/>
</dbReference>
<comment type="caution">
    <text evidence="3">The sequence shown here is derived from an EMBL/GenBank/DDBJ whole genome shotgun (WGS) entry which is preliminary data.</text>
</comment>
<organism evidence="3 5">
    <name type="scientific">Candidatus Colimorpha enterica</name>
    <dbReference type="NCBI Taxonomy" id="3083063"/>
    <lineage>
        <taxon>Bacteria</taxon>
        <taxon>Pseudomonadati</taxon>
        <taxon>Bacteroidota</taxon>
        <taxon>Bacteroidia</taxon>
        <taxon>Bacteroidales</taxon>
        <taxon>Candidatus Colimorpha</taxon>
    </lineage>
</organism>
<dbReference type="Gene3D" id="1.10.260.40">
    <property type="entry name" value="lambda repressor-like DNA-binding domains"/>
    <property type="match status" value="1"/>
</dbReference>
<dbReference type="SUPFAM" id="SSF47413">
    <property type="entry name" value="lambda repressor-like DNA-binding domains"/>
    <property type="match status" value="1"/>
</dbReference>
<evidence type="ECO:0000313" key="5">
    <source>
        <dbReference type="Proteomes" id="UP000017938"/>
    </source>
</evidence>
<dbReference type="AlphaFoldDB" id="R6TUI3"/>
<dbReference type="STRING" id="1263015.BN580_00286"/>
<keyword evidence="1" id="KW-0238">DNA-binding</keyword>
<dbReference type="PANTHER" id="PTHR46558:SF11">
    <property type="entry name" value="HTH-TYPE TRANSCRIPTIONAL REGULATOR XRE"/>
    <property type="match status" value="1"/>
</dbReference>
<evidence type="ECO:0000256" key="1">
    <source>
        <dbReference type="ARBA" id="ARBA00023125"/>
    </source>
</evidence>
<evidence type="ECO:0000313" key="6">
    <source>
        <dbReference type="Proteomes" id="UP001139365"/>
    </source>
</evidence>